<evidence type="ECO:0000259" key="6">
    <source>
        <dbReference type="PROSITE" id="PS50043"/>
    </source>
</evidence>
<reference evidence="8 9" key="1">
    <citation type="journal article" date="2021" name="J. Biosci. Bioeng.">
        <title>Identification and characterization of a chc gene cluster responsible for the aromatization pathway of cyclohexanecarboxylate degradation in Sinomonas cyclohexanicum ATCC 51369.</title>
        <authorList>
            <person name="Yamamoto T."/>
            <person name="Hasegawa Y."/>
            <person name="Lau P.C.K."/>
            <person name="Iwaki H."/>
        </authorList>
    </citation>
    <scope>NUCLEOTIDE SEQUENCE [LARGE SCALE GENOMIC DNA]</scope>
    <source>
        <strain evidence="8 9">ATCC 51369</strain>
    </source>
</reference>
<keyword evidence="4" id="KW-0804">Transcription</keyword>
<organism evidence="8 9">
    <name type="scientific">Sinomonas cyclohexanicum</name>
    <name type="common">Corynebacterium cyclohexanicum</name>
    <dbReference type="NCBI Taxonomy" id="322009"/>
    <lineage>
        <taxon>Bacteria</taxon>
        <taxon>Bacillati</taxon>
        <taxon>Actinomycetota</taxon>
        <taxon>Actinomycetes</taxon>
        <taxon>Micrococcales</taxon>
        <taxon>Micrococcaceae</taxon>
        <taxon>Sinomonas</taxon>
    </lineage>
</organism>
<dbReference type="Gene3D" id="3.40.50.2300">
    <property type="match status" value="1"/>
</dbReference>
<evidence type="ECO:0000256" key="2">
    <source>
        <dbReference type="ARBA" id="ARBA00023015"/>
    </source>
</evidence>
<dbReference type="PROSITE" id="PS00622">
    <property type="entry name" value="HTH_LUXR_1"/>
    <property type="match status" value="1"/>
</dbReference>
<dbReference type="PANTHER" id="PTHR43214">
    <property type="entry name" value="TWO-COMPONENT RESPONSE REGULATOR"/>
    <property type="match status" value="1"/>
</dbReference>
<gene>
    <name evidence="8" type="ORF">SCMU_35330</name>
</gene>
<dbReference type="EMBL" id="AP024525">
    <property type="protein sequence ID" value="BCT77691.1"/>
    <property type="molecule type" value="Genomic_DNA"/>
</dbReference>
<dbReference type="InterPro" id="IPR058245">
    <property type="entry name" value="NreC/VraR/RcsB-like_REC"/>
</dbReference>
<dbReference type="PRINTS" id="PR00038">
    <property type="entry name" value="HTHLUXR"/>
</dbReference>
<dbReference type="InterPro" id="IPR001789">
    <property type="entry name" value="Sig_transdc_resp-reg_receiver"/>
</dbReference>
<evidence type="ECO:0000259" key="7">
    <source>
        <dbReference type="PROSITE" id="PS50110"/>
    </source>
</evidence>
<dbReference type="CDD" id="cd17535">
    <property type="entry name" value="REC_NarL-like"/>
    <property type="match status" value="1"/>
</dbReference>
<dbReference type="CDD" id="cd06170">
    <property type="entry name" value="LuxR_C_like"/>
    <property type="match status" value="1"/>
</dbReference>
<dbReference type="Pfam" id="PF00072">
    <property type="entry name" value="Response_reg"/>
    <property type="match status" value="1"/>
</dbReference>
<accession>A0ABN6FLK1</accession>
<dbReference type="SMART" id="SM00448">
    <property type="entry name" value="REC"/>
    <property type="match status" value="1"/>
</dbReference>
<dbReference type="InterPro" id="IPR039420">
    <property type="entry name" value="WalR-like"/>
</dbReference>
<keyword evidence="1 5" id="KW-0597">Phosphoprotein</keyword>
<dbReference type="InterPro" id="IPR000792">
    <property type="entry name" value="Tscrpt_reg_LuxR_C"/>
</dbReference>
<evidence type="ECO:0000313" key="8">
    <source>
        <dbReference type="EMBL" id="BCT77691.1"/>
    </source>
</evidence>
<dbReference type="GO" id="GO:0003677">
    <property type="term" value="F:DNA binding"/>
    <property type="evidence" value="ECO:0007669"/>
    <property type="project" value="UniProtKB-KW"/>
</dbReference>
<evidence type="ECO:0000256" key="3">
    <source>
        <dbReference type="ARBA" id="ARBA00023125"/>
    </source>
</evidence>
<evidence type="ECO:0000256" key="4">
    <source>
        <dbReference type="ARBA" id="ARBA00023163"/>
    </source>
</evidence>
<keyword evidence="9" id="KW-1185">Reference proteome</keyword>
<dbReference type="PANTHER" id="PTHR43214:SF24">
    <property type="entry name" value="TRANSCRIPTIONAL REGULATORY PROTEIN NARL-RELATED"/>
    <property type="match status" value="1"/>
</dbReference>
<feature type="domain" description="Response regulatory" evidence="7">
    <location>
        <begin position="2"/>
        <end position="120"/>
    </location>
</feature>
<dbReference type="SMART" id="SM00421">
    <property type="entry name" value="HTH_LUXR"/>
    <property type="match status" value="1"/>
</dbReference>
<dbReference type="Gene3D" id="1.10.10.10">
    <property type="entry name" value="Winged helix-like DNA-binding domain superfamily/Winged helix DNA-binding domain"/>
    <property type="match status" value="1"/>
</dbReference>
<dbReference type="InterPro" id="IPR011006">
    <property type="entry name" value="CheY-like_superfamily"/>
</dbReference>
<keyword evidence="3 8" id="KW-0238">DNA-binding</keyword>
<dbReference type="PROSITE" id="PS50110">
    <property type="entry name" value="RESPONSE_REGULATORY"/>
    <property type="match status" value="1"/>
</dbReference>
<feature type="modified residue" description="4-aspartylphosphate" evidence="5">
    <location>
        <position position="52"/>
    </location>
</feature>
<name>A0ABN6FLK1_SINCY</name>
<sequence>MRVVIGEDSALFREGLASLLADRGLDVAAKAVDAPSLEAAVEATPCDVVIVDVRMPPNGTDDGARAAKRIRSRHPQLGILLLSQHIETLHSVDLVAGGRFGYLLKDRVLDVEEFLDALHRVARGGTALDAEVVSRLIAGRHATDPLARLTPRELEVLSLMAEGLTNGAIARRLWLTARTVETHVANILAKLGLSGGGEDEHRRVLAVLAYLRARALNTPPERSGV</sequence>
<dbReference type="SUPFAM" id="SSF52172">
    <property type="entry name" value="CheY-like"/>
    <property type="match status" value="1"/>
</dbReference>
<dbReference type="PROSITE" id="PS50043">
    <property type="entry name" value="HTH_LUXR_2"/>
    <property type="match status" value="1"/>
</dbReference>
<protein>
    <submittedName>
        <fullName evidence="8">DNA-binding response regulator</fullName>
    </submittedName>
</protein>
<dbReference type="Pfam" id="PF00196">
    <property type="entry name" value="GerE"/>
    <property type="match status" value="1"/>
</dbReference>
<feature type="domain" description="HTH luxR-type" evidence="6">
    <location>
        <begin position="142"/>
        <end position="214"/>
    </location>
</feature>
<proteinExistence type="predicted"/>
<evidence type="ECO:0000313" key="9">
    <source>
        <dbReference type="Proteomes" id="UP001319861"/>
    </source>
</evidence>
<evidence type="ECO:0000256" key="5">
    <source>
        <dbReference type="PROSITE-ProRule" id="PRU00169"/>
    </source>
</evidence>
<keyword evidence="2" id="KW-0805">Transcription regulation</keyword>
<evidence type="ECO:0000256" key="1">
    <source>
        <dbReference type="ARBA" id="ARBA00022553"/>
    </source>
</evidence>
<dbReference type="InterPro" id="IPR036388">
    <property type="entry name" value="WH-like_DNA-bd_sf"/>
</dbReference>
<dbReference type="Proteomes" id="UP001319861">
    <property type="component" value="Chromosome"/>
</dbReference>